<gene>
    <name evidence="3" type="ORF">IV203_022059</name>
</gene>
<evidence type="ECO:0000313" key="4">
    <source>
        <dbReference type="Proteomes" id="UP000693970"/>
    </source>
</evidence>
<feature type="region of interest" description="Disordered" evidence="1">
    <location>
        <begin position="25"/>
        <end position="54"/>
    </location>
</feature>
<dbReference type="Proteomes" id="UP000693970">
    <property type="component" value="Unassembled WGS sequence"/>
</dbReference>
<dbReference type="EMBL" id="JAGRRH010000023">
    <property type="protein sequence ID" value="KAG7344051.1"/>
    <property type="molecule type" value="Genomic_DNA"/>
</dbReference>
<dbReference type="AlphaFoldDB" id="A0A9K3PEP5"/>
<protein>
    <submittedName>
        <fullName evidence="3">Glycolytic enzyme transcriptional activator</fullName>
    </submittedName>
</protein>
<evidence type="ECO:0000313" key="3">
    <source>
        <dbReference type="EMBL" id="KAG7344051.1"/>
    </source>
</evidence>
<proteinExistence type="predicted"/>
<accession>A0A9K3PEP5</accession>
<dbReference type="InterPro" id="IPR022210">
    <property type="entry name" value="TF_GCR1-like"/>
</dbReference>
<feature type="compositionally biased region" description="Polar residues" evidence="1">
    <location>
        <begin position="33"/>
        <end position="48"/>
    </location>
</feature>
<reference evidence="3" key="1">
    <citation type="journal article" date="2021" name="Sci. Rep.">
        <title>Diploid genomic architecture of Nitzschia inconspicua, an elite biomass production diatom.</title>
        <authorList>
            <person name="Oliver A."/>
            <person name="Podell S."/>
            <person name="Pinowska A."/>
            <person name="Traller J.C."/>
            <person name="Smith S.R."/>
            <person name="McClure R."/>
            <person name="Beliaev A."/>
            <person name="Bohutskyi P."/>
            <person name="Hill E.A."/>
            <person name="Rabines A."/>
            <person name="Zheng H."/>
            <person name="Allen L.Z."/>
            <person name="Kuo A."/>
            <person name="Grigoriev I.V."/>
            <person name="Allen A.E."/>
            <person name="Hazlebeck D."/>
            <person name="Allen E.E."/>
        </authorList>
    </citation>
    <scope>NUCLEOTIDE SEQUENCE</scope>
    <source>
        <strain evidence="3">Hildebrandi</strain>
    </source>
</reference>
<evidence type="ECO:0000256" key="1">
    <source>
        <dbReference type="SAM" id="MobiDB-lite"/>
    </source>
</evidence>
<organism evidence="3 4">
    <name type="scientific">Nitzschia inconspicua</name>
    <dbReference type="NCBI Taxonomy" id="303405"/>
    <lineage>
        <taxon>Eukaryota</taxon>
        <taxon>Sar</taxon>
        <taxon>Stramenopiles</taxon>
        <taxon>Ochrophyta</taxon>
        <taxon>Bacillariophyta</taxon>
        <taxon>Bacillariophyceae</taxon>
        <taxon>Bacillariophycidae</taxon>
        <taxon>Bacillariales</taxon>
        <taxon>Bacillariaceae</taxon>
        <taxon>Nitzschia</taxon>
    </lineage>
</organism>
<keyword evidence="4" id="KW-1185">Reference proteome</keyword>
<comment type="caution">
    <text evidence="3">The sequence shown here is derived from an EMBL/GenBank/DDBJ whole genome shotgun (WGS) entry which is preliminary data.</text>
</comment>
<dbReference type="Pfam" id="PF12550">
    <property type="entry name" value="GCR1_C"/>
    <property type="match status" value="1"/>
</dbReference>
<evidence type="ECO:0000259" key="2">
    <source>
        <dbReference type="Pfam" id="PF12550"/>
    </source>
</evidence>
<name>A0A9K3PEP5_9STRA</name>
<sequence>MLAATFFQLGAEQLVTRPAPVPFLCPTSPQTPPRGSNNHQSVRNTTRKSPLDGRLPCVQPDGFNHVIQEKPCSVQNMYNEWFGLENYEGVPVEGGIRLMETRHKSKWRNNYDSAASKRFSRLKIIVDTIVKTVAESSDPNVTTNSVIALFEEQFQAKKEALQR</sequence>
<feature type="domain" description="Transcription activator GCR1-like" evidence="2">
    <location>
        <begin position="68"/>
        <end position="152"/>
    </location>
</feature>
<reference evidence="3" key="2">
    <citation type="submission" date="2021-04" db="EMBL/GenBank/DDBJ databases">
        <authorList>
            <person name="Podell S."/>
        </authorList>
    </citation>
    <scope>NUCLEOTIDE SEQUENCE</scope>
    <source>
        <strain evidence="3">Hildebrandi</strain>
    </source>
</reference>